<dbReference type="GO" id="GO:0006281">
    <property type="term" value="P:DNA repair"/>
    <property type="evidence" value="ECO:0007669"/>
    <property type="project" value="TreeGrafter"/>
</dbReference>
<dbReference type="Pfam" id="PF13419">
    <property type="entry name" value="HAD_2"/>
    <property type="match status" value="1"/>
</dbReference>
<name>A0A1E3KXC4_9BACL</name>
<dbReference type="GO" id="GO:0008967">
    <property type="term" value="F:phosphoglycolate phosphatase activity"/>
    <property type="evidence" value="ECO:0007669"/>
    <property type="project" value="TreeGrafter"/>
</dbReference>
<dbReference type="NCBIfam" id="TIGR01549">
    <property type="entry name" value="HAD-SF-IA-v1"/>
    <property type="match status" value="1"/>
</dbReference>
<dbReference type="InterPro" id="IPR006439">
    <property type="entry name" value="HAD-SF_hydro_IA"/>
</dbReference>
<dbReference type="InterPro" id="IPR036412">
    <property type="entry name" value="HAD-like_sf"/>
</dbReference>
<dbReference type="SFLD" id="SFLDS00003">
    <property type="entry name" value="Haloacid_Dehalogenase"/>
    <property type="match status" value="1"/>
</dbReference>
<dbReference type="PANTHER" id="PTHR43434">
    <property type="entry name" value="PHOSPHOGLYCOLATE PHOSPHATASE"/>
    <property type="match status" value="1"/>
</dbReference>
<dbReference type="Gene3D" id="3.40.50.1000">
    <property type="entry name" value="HAD superfamily/HAD-like"/>
    <property type="match status" value="1"/>
</dbReference>
<evidence type="ECO:0000313" key="1">
    <source>
        <dbReference type="EMBL" id="ODP26043.1"/>
    </source>
</evidence>
<gene>
    <name evidence="1" type="ORF">PTI45_04629</name>
</gene>
<proteinExistence type="predicted"/>
<dbReference type="Proteomes" id="UP000094578">
    <property type="component" value="Unassembled WGS sequence"/>
</dbReference>
<evidence type="ECO:0000313" key="2">
    <source>
        <dbReference type="Proteomes" id="UP000094578"/>
    </source>
</evidence>
<dbReference type="InterPro" id="IPR041492">
    <property type="entry name" value="HAD_2"/>
</dbReference>
<protein>
    <submittedName>
        <fullName evidence="1">Phosphoglycolate phosphatase</fullName>
    </submittedName>
</protein>
<dbReference type="PANTHER" id="PTHR43434:SF1">
    <property type="entry name" value="PHOSPHOGLYCOLATE PHOSPHATASE"/>
    <property type="match status" value="1"/>
</dbReference>
<organism evidence="1 2">
    <name type="scientific">Paenibacillus nuruki</name>
    <dbReference type="NCBI Taxonomy" id="1886670"/>
    <lineage>
        <taxon>Bacteria</taxon>
        <taxon>Bacillati</taxon>
        <taxon>Bacillota</taxon>
        <taxon>Bacilli</taxon>
        <taxon>Bacillales</taxon>
        <taxon>Paenibacillaceae</taxon>
        <taxon>Paenibacillus</taxon>
    </lineage>
</organism>
<accession>A0A1E3KXC4</accession>
<dbReference type="RefSeq" id="WP_069329927.1">
    <property type="nucleotide sequence ID" value="NZ_MDER01000100.1"/>
</dbReference>
<comment type="caution">
    <text evidence="1">The sequence shown here is derived from an EMBL/GenBank/DDBJ whole genome shotgun (WGS) entry which is preliminary data.</text>
</comment>
<dbReference type="AlphaFoldDB" id="A0A1E3KXC4"/>
<dbReference type="SFLD" id="SFLDG01135">
    <property type="entry name" value="C1.5.6:_HAD__Beta-PGM__Phospha"/>
    <property type="match status" value="1"/>
</dbReference>
<reference evidence="1 2" key="1">
    <citation type="submission" date="2016-08" db="EMBL/GenBank/DDBJ databases">
        <title>Genome sequencing of Paenibacillus sp. TI45-13ar, isolated from Korean traditional nuruk.</title>
        <authorList>
            <person name="Kim S.-J."/>
        </authorList>
    </citation>
    <scope>NUCLEOTIDE SEQUENCE [LARGE SCALE GENOMIC DNA]</scope>
    <source>
        <strain evidence="1 2">TI45-13ar</strain>
    </source>
</reference>
<dbReference type="EMBL" id="MDER01000100">
    <property type="protein sequence ID" value="ODP26043.1"/>
    <property type="molecule type" value="Genomic_DNA"/>
</dbReference>
<keyword evidence="2" id="KW-1185">Reference proteome</keyword>
<dbReference type="InterPro" id="IPR023198">
    <property type="entry name" value="PGP-like_dom2"/>
</dbReference>
<dbReference type="STRING" id="1886670.PTI45_04629"/>
<dbReference type="Gene3D" id="1.10.150.240">
    <property type="entry name" value="Putative phosphatase, domain 2"/>
    <property type="match status" value="1"/>
</dbReference>
<dbReference type="GO" id="GO:0005829">
    <property type="term" value="C:cytosol"/>
    <property type="evidence" value="ECO:0007669"/>
    <property type="project" value="TreeGrafter"/>
</dbReference>
<sequence length="219" mass="25179">MIEKKINFSDNQLFIFDLDGTIVDSKQLMTEALGECYQNLGIEDPPYNHFFSLMGKSLEAIFRELNIPIELVRNYQHYCSSHKDRIYLFPYMAQIIKSLSDQKKKMAILTGKDRIRTFEILKMYNIMNYFEEVVTSDDITYSKPDPEGIEKILKKLNGNISSTIMIGDGLFDIQCAKNANISSAFVCWGTGEKKIIETLAPDFIFNNPSELIQVVNNEQ</sequence>
<dbReference type="InterPro" id="IPR050155">
    <property type="entry name" value="HAD-like_hydrolase_sf"/>
</dbReference>
<dbReference type="SFLD" id="SFLDG01129">
    <property type="entry name" value="C1.5:_HAD__Beta-PGM__Phosphata"/>
    <property type="match status" value="1"/>
</dbReference>
<dbReference type="SUPFAM" id="SSF56784">
    <property type="entry name" value="HAD-like"/>
    <property type="match status" value="1"/>
</dbReference>
<dbReference type="InterPro" id="IPR023214">
    <property type="entry name" value="HAD_sf"/>
</dbReference>